<feature type="compositionally biased region" description="Polar residues" evidence="1">
    <location>
        <begin position="51"/>
        <end position="64"/>
    </location>
</feature>
<name>A0A2T7NXY6_POMCA</name>
<proteinExistence type="predicted"/>
<sequence length="350" mass="37240">MSRENTDVTDKNSNINEKRPAPMNILQTLKKSGTDGIASGRKKQDRDTKTPESGSNNSRINAINNERVDSPGNSRKQEQVVVKETEPKTARKSLALTRTARISNDTKTTKQINDDNHKTANGGRGNPTDLAFATADGNEKDKKTANGDAPRSKPSRTIPGVTGKNNSRILKDQPTAKDPEELKEMAEALLARAVMRRVAAIKDPHDKQQNTATDVSGAQMPGTGPGPIKGRSAHKTHSMQSLAVPGSGLGARDNDGNGDGADRVSLGSRRDSVRQSMDSVSCKSVDYRLQNSQSVVVGAANGGSGEEKGKSVLMHDSSLIRSAIPALPLSLALFCLISNVLLPGLGESFD</sequence>
<feature type="region of interest" description="Disordered" evidence="1">
    <location>
        <begin position="1"/>
        <end position="181"/>
    </location>
</feature>
<dbReference type="OrthoDB" id="361532at2759"/>
<feature type="region of interest" description="Disordered" evidence="1">
    <location>
        <begin position="202"/>
        <end position="277"/>
    </location>
</feature>
<comment type="caution">
    <text evidence="2">The sequence shown here is derived from an EMBL/GenBank/DDBJ whole genome shotgun (WGS) entry which is preliminary data.</text>
</comment>
<dbReference type="Proteomes" id="UP000245119">
    <property type="component" value="Linkage Group LG8"/>
</dbReference>
<dbReference type="AlphaFoldDB" id="A0A2T7NXY6"/>
<accession>A0A2T7NXY6</accession>
<keyword evidence="3" id="KW-1185">Reference proteome</keyword>
<protein>
    <submittedName>
        <fullName evidence="2">Uncharacterized protein</fullName>
    </submittedName>
</protein>
<feature type="compositionally biased region" description="Polar residues" evidence="1">
    <location>
        <begin position="100"/>
        <end position="111"/>
    </location>
</feature>
<feature type="compositionally biased region" description="Basic and acidic residues" evidence="1">
    <location>
        <begin position="169"/>
        <end position="181"/>
    </location>
</feature>
<feature type="compositionally biased region" description="Basic and acidic residues" evidence="1">
    <location>
        <begin position="1"/>
        <end position="20"/>
    </location>
</feature>
<gene>
    <name evidence="2" type="ORF">C0Q70_13671</name>
</gene>
<organism evidence="2 3">
    <name type="scientific">Pomacea canaliculata</name>
    <name type="common">Golden apple snail</name>
    <dbReference type="NCBI Taxonomy" id="400727"/>
    <lineage>
        <taxon>Eukaryota</taxon>
        <taxon>Metazoa</taxon>
        <taxon>Spiralia</taxon>
        <taxon>Lophotrochozoa</taxon>
        <taxon>Mollusca</taxon>
        <taxon>Gastropoda</taxon>
        <taxon>Caenogastropoda</taxon>
        <taxon>Architaenioglossa</taxon>
        <taxon>Ampullarioidea</taxon>
        <taxon>Ampullariidae</taxon>
        <taxon>Pomacea</taxon>
    </lineage>
</organism>
<evidence type="ECO:0000313" key="3">
    <source>
        <dbReference type="Proteomes" id="UP000245119"/>
    </source>
</evidence>
<dbReference type="EMBL" id="PZQS01000008">
    <property type="protein sequence ID" value="PVD26003.1"/>
    <property type="molecule type" value="Genomic_DNA"/>
</dbReference>
<evidence type="ECO:0000256" key="1">
    <source>
        <dbReference type="SAM" id="MobiDB-lite"/>
    </source>
</evidence>
<feature type="compositionally biased region" description="Basic and acidic residues" evidence="1">
    <location>
        <begin position="75"/>
        <end position="89"/>
    </location>
</feature>
<reference evidence="2 3" key="1">
    <citation type="submission" date="2018-04" db="EMBL/GenBank/DDBJ databases">
        <title>The genome of golden apple snail Pomacea canaliculata provides insight into stress tolerance and invasive adaptation.</title>
        <authorList>
            <person name="Liu C."/>
            <person name="Liu B."/>
            <person name="Ren Y."/>
            <person name="Zhang Y."/>
            <person name="Wang H."/>
            <person name="Li S."/>
            <person name="Jiang F."/>
            <person name="Yin L."/>
            <person name="Zhang G."/>
            <person name="Qian W."/>
            <person name="Fan W."/>
        </authorList>
    </citation>
    <scope>NUCLEOTIDE SEQUENCE [LARGE SCALE GENOMIC DNA]</scope>
    <source>
        <strain evidence="2">SZHN2017</strain>
        <tissue evidence="2">Muscle</tissue>
    </source>
</reference>
<evidence type="ECO:0000313" key="2">
    <source>
        <dbReference type="EMBL" id="PVD26003.1"/>
    </source>
</evidence>